<dbReference type="AlphaFoldDB" id="A0A1Z1WQ58"/>
<keyword evidence="9" id="KW-1185">Reference proteome</keyword>
<dbReference type="KEGG" id="salf:SMD44_07949"/>
<name>A0A1Z1WQ58_9ACTN</name>
<dbReference type="InterPro" id="IPR050406">
    <property type="entry name" value="FGGY_Carb_Kinase"/>
</dbReference>
<dbReference type="PANTHER" id="PTHR43095">
    <property type="entry name" value="SUGAR KINASE"/>
    <property type="match status" value="1"/>
</dbReference>
<reference evidence="8 9" key="1">
    <citation type="submission" date="2017-05" db="EMBL/GenBank/DDBJ databases">
        <title>Streptomyces alboflavus Genome sequencing and assembly.</title>
        <authorList>
            <person name="Wang Y."/>
            <person name="Du B."/>
            <person name="Ding Y."/>
            <person name="Liu H."/>
            <person name="Hou Q."/>
            <person name="Liu K."/>
            <person name="Wang C."/>
            <person name="Yao L."/>
        </authorList>
    </citation>
    <scope>NUCLEOTIDE SEQUENCE [LARGE SCALE GENOMIC DNA]</scope>
    <source>
        <strain evidence="8 9">MDJK44</strain>
    </source>
</reference>
<dbReference type="CDD" id="cd07783">
    <property type="entry name" value="ASKHA_NBD_FGGY_SePSK_AtXK1-like"/>
    <property type="match status" value="1"/>
</dbReference>
<protein>
    <submittedName>
        <fullName evidence="8">Carbohydrate kinase</fullName>
    </submittedName>
</protein>
<feature type="domain" description="Carbohydrate kinase FGGY C-terminal" evidence="7">
    <location>
        <begin position="273"/>
        <end position="447"/>
    </location>
</feature>
<evidence type="ECO:0000256" key="4">
    <source>
        <dbReference type="ARBA" id="ARBA00022777"/>
    </source>
</evidence>
<dbReference type="PANTHER" id="PTHR43095:SF5">
    <property type="entry name" value="XYLULOSE KINASE"/>
    <property type="match status" value="1"/>
</dbReference>
<accession>A0A1Z1WQ58</accession>
<evidence type="ECO:0000313" key="9">
    <source>
        <dbReference type="Proteomes" id="UP000195880"/>
    </source>
</evidence>
<sequence length="531" mass="54878">MPDPAPRPPRDPAGLPPEAVWLGLDLGTQSARCVAVDSAGTVLAAASRPLTSRRDGVRHEQDPEEWWTALTAACREATAVLDDPARVRGLALDATSGTLLLADGRGVPLTPGLMYDDGRAADQAARANAVGGAVWGALGYRSMQASWALPKLLWLLEHAESAADPDVRLLHQPDLVTWRLAGRQVATDASHALKTGYHLVDERWPAEEFAALGVPARLLPDVVRPGSVLGTVCAAAAETTGIPEGTAIVAGMTDGCAAQIGAGALTPGAWNAVLGTTLVLKGSSPHLVRDPGGVVYCHRGPGGTWLPGGASSSGAGVLAREFPGADLARLTAAGAALDGDAVAYPLVSSGGERFPFRAADATPFVLGTPRGEAGRFHAYLLGVACVERLCLDYLDRIGAPVDGPLTFTGGGARNAYWNQLRADVLGRPARVPEQAEGAVGMAVLAATSSGVPVRDAAAAMVRTGAEVRPDPARTARWTPVYLGFVDALAARGWLAPEVAAHARARAHRPPQSMAGRAATDTEHSRARGTAQ</sequence>
<dbReference type="InterPro" id="IPR018485">
    <property type="entry name" value="FGGY_C"/>
</dbReference>
<evidence type="ECO:0000256" key="3">
    <source>
        <dbReference type="ARBA" id="ARBA00022679"/>
    </source>
</evidence>
<keyword evidence="3" id="KW-0808">Transferase</keyword>
<dbReference type="PIRSF" id="PIRSF000538">
    <property type="entry name" value="GlpK"/>
    <property type="match status" value="1"/>
</dbReference>
<organism evidence="8 9">
    <name type="scientific">Streptomyces alboflavus</name>
    <dbReference type="NCBI Taxonomy" id="67267"/>
    <lineage>
        <taxon>Bacteria</taxon>
        <taxon>Bacillati</taxon>
        <taxon>Actinomycetota</taxon>
        <taxon>Actinomycetes</taxon>
        <taxon>Kitasatosporales</taxon>
        <taxon>Streptomycetaceae</taxon>
        <taxon>Streptomyces</taxon>
    </lineage>
</organism>
<evidence type="ECO:0000259" key="6">
    <source>
        <dbReference type="Pfam" id="PF00370"/>
    </source>
</evidence>
<dbReference type="GO" id="GO:0016301">
    <property type="term" value="F:kinase activity"/>
    <property type="evidence" value="ECO:0007669"/>
    <property type="project" value="UniProtKB-KW"/>
</dbReference>
<keyword evidence="2" id="KW-0119">Carbohydrate metabolism</keyword>
<keyword evidence="2" id="KW-0859">Xylose metabolism</keyword>
<feature type="region of interest" description="Disordered" evidence="5">
    <location>
        <begin position="504"/>
        <end position="531"/>
    </location>
</feature>
<dbReference type="Pfam" id="PF02782">
    <property type="entry name" value="FGGY_C"/>
    <property type="match status" value="1"/>
</dbReference>
<evidence type="ECO:0000256" key="5">
    <source>
        <dbReference type="SAM" id="MobiDB-lite"/>
    </source>
</evidence>
<evidence type="ECO:0000256" key="2">
    <source>
        <dbReference type="ARBA" id="ARBA00022629"/>
    </source>
</evidence>
<dbReference type="EMBL" id="CP021748">
    <property type="protein sequence ID" value="ARX88462.1"/>
    <property type="molecule type" value="Genomic_DNA"/>
</dbReference>
<dbReference type="STRING" id="67267.GCA_000716675_01771"/>
<dbReference type="InterPro" id="IPR043129">
    <property type="entry name" value="ATPase_NBD"/>
</dbReference>
<proteinExistence type="inferred from homology"/>
<dbReference type="SUPFAM" id="SSF53067">
    <property type="entry name" value="Actin-like ATPase domain"/>
    <property type="match status" value="2"/>
</dbReference>
<dbReference type="eggNOG" id="COG1070">
    <property type="taxonomic scope" value="Bacteria"/>
</dbReference>
<gene>
    <name evidence="8" type="ORF">SMD44_07949</name>
</gene>
<dbReference type="Pfam" id="PF00370">
    <property type="entry name" value="FGGY_N"/>
    <property type="match status" value="1"/>
</dbReference>
<evidence type="ECO:0000259" key="7">
    <source>
        <dbReference type="Pfam" id="PF02782"/>
    </source>
</evidence>
<dbReference type="RefSeq" id="WP_240044771.1">
    <property type="nucleotide sequence ID" value="NZ_RHGC01000002.1"/>
</dbReference>
<dbReference type="GO" id="GO:0042732">
    <property type="term" value="P:D-xylose metabolic process"/>
    <property type="evidence" value="ECO:0007669"/>
    <property type="project" value="UniProtKB-KW"/>
</dbReference>
<evidence type="ECO:0000256" key="1">
    <source>
        <dbReference type="ARBA" id="ARBA00009156"/>
    </source>
</evidence>
<dbReference type="Gene3D" id="3.30.420.40">
    <property type="match status" value="2"/>
</dbReference>
<keyword evidence="4 8" id="KW-0418">Kinase</keyword>
<feature type="domain" description="Carbohydrate kinase FGGY N-terminal" evidence="6">
    <location>
        <begin position="20"/>
        <end position="261"/>
    </location>
</feature>
<evidence type="ECO:0000313" key="8">
    <source>
        <dbReference type="EMBL" id="ARX88462.1"/>
    </source>
</evidence>
<dbReference type="Proteomes" id="UP000195880">
    <property type="component" value="Chromosome"/>
</dbReference>
<dbReference type="InterPro" id="IPR000577">
    <property type="entry name" value="Carb_kinase_FGGY"/>
</dbReference>
<comment type="similarity">
    <text evidence="1">Belongs to the FGGY kinase family.</text>
</comment>
<dbReference type="InterPro" id="IPR018484">
    <property type="entry name" value="FGGY_N"/>
</dbReference>